<reference evidence="1 2" key="1">
    <citation type="journal article" date="2020" name="Cell">
        <title>Large-Scale Comparative Analyses of Tick Genomes Elucidate Their Genetic Diversity and Vector Capacities.</title>
        <authorList>
            <consortium name="Tick Genome and Microbiome Consortium (TIGMIC)"/>
            <person name="Jia N."/>
            <person name="Wang J."/>
            <person name="Shi W."/>
            <person name="Du L."/>
            <person name="Sun Y."/>
            <person name="Zhan W."/>
            <person name="Jiang J.F."/>
            <person name="Wang Q."/>
            <person name="Zhang B."/>
            <person name="Ji P."/>
            <person name="Bell-Sakyi L."/>
            <person name="Cui X.M."/>
            <person name="Yuan T.T."/>
            <person name="Jiang B.G."/>
            <person name="Yang W.F."/>
            <person name="Lam T.T."/>
            <person name="Chang Q.C."/>
            <person name="Ding S.J."/>
            <person name="Wang X.J."/>
            <person name="Zhu J.G."/>
            <person name="Ruan X.D."/>
            <person name="Zhao L."/>
            <person name="Wei J.T."/>
            <person name="Ye R.Z."/>
            <person name="Que T.C."/>
            <person name="Du C.H."/>
            <person name="Zhou Y.H."/>
            <person name="Cheng J.X."/>
            <person name="Dai P.F."/>
            <person name="Guo W.B."/>
            <person name="Han X.H."/>
            <person name="Huang E.J."/>
            <person name="Li L.F."/>
            <person name="Wei W."/>
            <person name="Gao Y.C."/>
            <person name="Liu J.Z."/>
            <person name="Shao H.Z."/>
            <person name="Wang X."/>
            <person name="Wang C.C."/>
            <person name="Yang T.C."/>
            <person name="Huo Q.B."/>
            <person name="Li W."/>
            <person name="Chen H.Y."/>
            <person name="Chen S.E."/>
            <person name="Zhou L.G."/>
            <person name="Ni X.B."/>
            <person name="Tian J.H."/>
            <person name="Sheng Y."/>
            <person name="Liu T."/>
            <person name="Pan Y.S."/>
            <person name="Xia L.Y."/>
            <person name="Li J."/>
            <person name="Zhao F."/>
            <person name="Cao W.C."/>
        </authorList>
    </citation>
    <scope>NUCLEOTIDE SEQUENCE [LARGE SCALE GENOMIC DNA]</scope>
    <source>
        <strain evidence="1">Iper-2018</strain>
    </source>
</reference>
<protein>
    <submittedName>
        <fullName evidence="1">Uncharacterized protein</fullName>
    </submittedName>
</protein>
<evidence type="ECO:0000313" key="2">
    <source>
        <dbReference type="Proteomes" id="UP000805193"/>
    </source>
</evidence>
<gene>
    <name evidence="1" type="ORF">HPB47_005311</name>
</gene>
<accession>A0AC60PE24</accession>
<keyword evidence="2" id="KW-1185">Reference proteome</keyword>
<dbReference type="EMBL" id="JABSTQ010010793">
    <property type="protein sequence ID" value="KAG0417866.1"/>
    <property type="molecule type" value="Genomic_DNA"/>
</dbReference>
<organism evidence="1 2">
    <name type="scientific">Ixodes persulcatus</name>
    <name type="common">Taiga tick</name>
    <dbReference type="NCBI Taxonomy" id="34615"/>
    <lineage>
        <taxon>Eukaryota</taxon>
        <taxon>Metazoa</taxon>
        <taxon>Ecdysozoa</taxon>
        <taxon>Arthropoda</taxon>
        <taxon>Chelicerata</taxon>
        <taxon>Arachnida</taxon>
        <taxon>Acari</taxon>
        <taxon>Parasitiformes</taxon>
        <taxon>Ixodida</taxon>
        <taxon>Ixodoidea</taxon>
        <taxon>Ixodidae</taxon>
        <taxon>Ixodinae</taxon>
        <taxon>Ixodes</taxon>
    </lineage>
</organism>
<name>A0AC60PE24_IXOPE</name>
<sequence>MHDLRCMDRPPLVENRTPAPEDSFSDAAVAKTAPVKLGARVPPPPGPILKTLAVSTVDILGPPSRTASAPEALHVLRQSRAVSSSERPPTMGDKRLRPVWCTAGWNDGRQEIGKGLLRGKRATTDIRGGGDRDVGSGDGSVTWSGLRPRIRASKATSPGCGLD</sequence>
<evidence type="ECO:0000313" key="1">
    <source>
        <dbReference type="EMBL" id="KAG0417866.1"/>
    </source>
</evidence>
<dbReference type="Proteomes" id="UP000805193">
    <property type="component" value="Unassembled WGS sequence"/>
</dbReference>
<proteinExistence type="predicted"/>
<comment type="caution">
    <text evidence="1">The sequence shown here is derived from an EMBL/GenBank/DDBJ whole genome shotgun (WGS) entry which is preliminary data.</text>
</comment>